<evidence type="ECO:0000256" key="7">
    <source>
        <dbReference type="ARBA" id="ARBA00037305"/>
    </source>
</evidence>
<dbReference type="SUPFAM" id="SSF55120">
    <property type="entry name" value="Pseudouridine synthase"/>
    <property type="match status" value="1"/>
</dbReference>
<evidence type="ECO:0000256" key="14">
    <source>
        <dbReference type="ARBA" id="ARBA00042883"/>
    </source>
</evidence>
<evidence type="ECO:0000256" key="1">
    <source>
        <dbReference type="ARBA" id="ARBA00010876"/>
    </source>
</evidence>
<dbReference type="RefSeq" id="WP_169206469.1">
    <property type="nucleotide sequence ID" value="NZ_CP059560.1"/>
</dbReference>
<evidence type="ECO:0000256" key="5">
    <source>
        <dbReference type="ARBA" id="ARBA00036184"/>
    </source>
</evidence>
<evidence type="ECO:0000259" key="16">
    <source>
        <dbReference type="Pfam" id="PF00849"/>
    </source>
</evidence>
<dbReference type="Gene3D" id="3.30.2350.10">
    <property type="entry name" value="Pseudouridine synthase"/>
    <property type="match status" value="1"/>
</dbReference>
<evidence type="ECO:0000256" key="9">
    <source>
        <dbReference type="ARBA" id="ARBA00038945"/>
    </source>
</evidence>
<gene>
    <name evidence="17" type="ORF">GPA26_11460</name>
</gene>
<keyword evidence="18" id="KW-1185">Reference proteome</keyword>
<dbReference type="EC" id="5.4.99.29" evidence="9"/>
<dbReference type="Proteomes" id="UP000652074">
    <property type="component" value="Unassembled WGS sequence"/>
</dbReference>
<evidence type="ECO:0000256" key="15">
    <source>
        <dbReference type="ARBA" id="ARBA00043143"/>
    </source>
</evidence>
<keyword evidence="3" id="KW-0819">tRNA processing</keyword>
<dbReference type="Pfam" id="PF00849">
    <property type="entry name" value="PseudoU_synth_2"/>
    <property type="match status" value="1"/>
</dbReference>
<keyword evidence="4" id="KW-0413">Isomerase</keyword>
<comment type="similarity">
    <text evidence="1">Belongs to the pseudouridine synthase RluA family.</text>
</comment>
<keyword evidence="2" id="KW-0698">rRNA processing</keyword>
<dbReference type="InterPro" id="IPR020103">
    <property type="entry name" value="PsdUridine_synth_cat_dom_sf"/>
</dbReference>
<dbReference type="InterPro" id="IPR006224">
    <property type="entry name" value="PsdUridine_synth_RluA-like_CS"/>
</dbReference>
<comment type="catalytic activity">
    <reaction evidence="5">
        <text>uridine(32) in tRNA = pseudouridine(32) in tRNA</text>
        <dbReference type="Rhea" id="RHEA:42544"/>
        <dbReference type="Rhea" id="RHEA-COMP:10107"/>
        <dbReference type="Rhea" id="RHEA-COMP:10108"/>
        <dbReference type="ChEBI" id="CHEBI:65314"/>
        <dbReference type="ChEBI" id="CHEBI:65315"/>
        <dbReference type="EC" id="5.4.99.28"/>
    </reaction>
</comment>
<accession>A0ABX1MPF7</accession>
<evidence type="ECO:0000256" key="6">
    <source>
        <dbReference type="ARBA" id="ARBA00036916"/>
    </source>
</evidence>
<dbReference type="EMBL" id="WTVR01000019">
    <property type="protein sequence ID" value="NMF89091.1"/>
    <property type="molecule type" value="Genomic_DNA"/>
</dbReference>
<proteinExistence type="inferred from homology"/>
<evidence type="ECO:0000256" key="8">
    <source>
        <dbReference type="ARBA" id="ARBA00038944"/>
    </source>
</evidence>
<evidence type="ECO:0000256" key="10">
    <source>
        <dbReference type="ARBA" id="ARBA00039988"/>
    </source>
</evidence>
<evidence type="ECO:0000256" key="2">
    <source>
        <dbReference type="ARBA" id="ARBA00022552"/>
    </source>
</evidence>
<protein>
    <recommendedName>
        <fullName evidence="10">Dual-specificity RNA pseudouridine synthase RluA</fullName>
        <ecNumber evidence="8">5.4.99.28</ecNumber>
        <ecNumber evidence="9">5.4.99.29</ecNumber>
    </recommendedName>
    <alternativeName>
        <fullName evidence="11">23S rRNA pseudouridine(746) synthase</fullName>
    </alternativeName>
    <alternativeName>
        <fullName evidence="14">Ribosomal large subunit pseudouridine synthase A</fullName>
    </alternativeName>
    <alternativeName>
        <fullName evidence="13">rRNA pseudouridylate synthase A</fullName>
    </alternativeName>
    <alternativeName>
        <fullName evidence="15">rRNA-uridine isomerase A</fullName>
    </alternativeName>
    <alternativeName>
        <fullName evidence="12">tRNA pseudouridine(32) synthase</fullName>
    </alternativeName>
</protein>
<reference evidence="17 18" key="1">
    <citation type="submission" date="2019-12" db="EMBL/GenBank/DDBJ databases">
        <title>Comparative genomics gives insights into the taxonomy of the Azoarcus-Aromatoleum group and reveals separate origins of nif in the plant-associated Azoarcus and non-plant-associated Aromatoleum sub-groups.</title>
        <authorList>
            <person name="Lafos M."/>
            <person name="Maluk M."/>
            <person name="Batista M."/>
            <person name="Junghare M."/>
            <person name="Carmona M."/>
            <person name="Faoro H."/>
            <person name="Cruz L.M."/>
            <person name="Battistoni F."/>
            <person name="De Souza E."/>
            <person name="Pedrosa F."/>
            <person name="Chen W.-M."/>
            <person name="Poole P.S."/>
            <person name="Dixon R.A."/>
            <person name="James E.K."/>
        </authorList>
    </citation>
    <scope>NUCLEOTIDE SEQUENCE [LARGE SCALE GENOMIC DNA]</scope>
    <source>
        <strain evidence="17 18">ToN1</strain>
    </source>
</reference>
<comment type="caution">
    <text evidence="17">The sequence shown here is derived from an EMBL/GenBank/DDBJ whole genome shotgun (WGS) entry which is preliminary data.</text>
</comment>
<name>A0ABX1MPF7_9RHOO</name>
<evidence type="ECO:0000313" key="17">
    <source>
        <dbReference type="EMBL" id="NMF89091.1"/>
    </source>
</evidence>
<comment type="function">
    <text evidence="7">Dual specificity enzyme that catalyzes the synthesis of pseudouridine from uracil-746 in 23S ribosomal RNA and from uracil-32 in the anticodon stem and loop of transfer RNAs.</text>
</comment>
<comment type="catalytic activity">
    <reaction evidence="6">
        <text>uridine(746) in 23S rRNA = pseudouridine(746) in 23S rRNA</text>
        <dbReference type="Rhea" id="RHEA:42548"/>
        <dbReference type="Rhea" id="RHEA-COMP:10109"/>
        <dbReference type="Rhea" id="RHEA-COMP:10110"/>
        <dbReference type="ChEBI" id="CHEBI:65314"/>
        <dbReference type="ChEBI" id="CHEBI:65315"/>
        <dbReference type="EC" id="5.4.99.29"/>
    </reaction>
</comment>
<dbReference type="EC" id="5.4.99.28" evidence="8"/>
<evidence type="ECO:0000256" key="3">
    <source>
        <dbReference type="ARBA" id="ARBA00022694"/>
    </source>
</evidence>
<evidence type="ECO:0000313" key="18">
    <source>
        <dbReference type="Proteomes" id="UP000652074"/>
    </source>
</evidence>
<evidence type="ECO:0000256" key="4">
    <source>
        <dbReference type="ARBA" id="ARBA00023235"/>
    </source>
</evidence>
<dbReference type="InterPro" id="IPR050188">
    <property type="entry name" value="RluA_PseudoU_synthase"/>
</dbReference>
<evidence type="ECO:0000256" key="13">
    <source>
        <dbReference type="ARBA" id="ARBA00042844"/>
    </source>
</evidence>
<dbReference type="InterPro" id="IPR006145">
    <property type="entry name" value="PsdUridine_synth_RsuA/RluA"/>
</dbReference>
<sequence>MPHLAPVIVHADDAIIVTEKPSGLLSQPARGEERKDCLELRVQAQYPDALLVHRLDMATSGLILLARGPEMLRRMNHAFAQRTVGKRYVATVHGRVARDSGEIDLPLAADPDNNPRQRVDHERGKRALTRYRVVERRGEGDAAVSRVELEPVTGRTHQLRVHLMSLGHPILGDVLYAPPHSAQFYARLHLHAAAIAFIHPERRTAMSFESAVPF</sequence>
<dbReference type="PANTHER" id="PTHR21600:SF91">
    <property type="entry name" value="DUAL-SPECIFICITY RNA PSEUDOURIDINE SYNTHASE RLUA"/>
    <property type="match status" value="1"/>
</dbReference>
<evidence type="ECO:0000256" key="12">
    <source>
        <dbReference type="ARBA" id="ARBA00042372"/>
    </source>
</evidence>
<dbReference type="PROSITE" id="PS01129">
    <property type="entry name" value="PSI_RLU"/>
    <property type="match status" value="1"/>
</dbReference>
<dbReference type="CDD" id="cd02869">
    <property type="entry name" value="PseudoU_synth_RluA_like"/>
    <property type="match status" value="1"/>
</dbReference>
<evidence type="ECO:0000256" key="11">
    <source>
        <dbReference type="ARBA" id="ARBA00041266"/>
    </source>
</evidence>
<organism evidence="17 18">
    <name type="scientific">Aromatoleum petrolei</name>
    <dbReference type="NCBI Taxonomy" id="76116"/>
    <lineage>
        <taxon>Bacteria</taxon>
        <taxon>Pseudomonadati</taxon>
        <taxon>Pseudomonadota</taxon>
        <taxon>Betaproteobacteria</taxon>
        <taxon>Rhodocyclales</taxon>
        <taxon>Rhodocyclaceae</taxon>
        <taxon>Aromatoleum</taxon>
    </lineage>
</organism>
<feature type="domain" description="Pseudouridine synthase RsuA/RluA-like" evidence="16">
    <location>
        <begin position="15"/>
        <end position="163"/>
    </location>
</feature>
<dbReference type="PANTHER" id="PTHR21600">
    <property type="entry name" value="MITOCHONDRIAL RNA PSEUDOURIDINE SYNTHASE"/>
    <property type="match status" value="1"/>
</dbReference>